<name>A0A9Q1Q5Y1_9CARY</name>
<evidence type="ECO:0008006" key="6">
    <source>
        <dbReference type="Google" id="ProtNLM"/>
    </source>
</evidence>
<protein>
    <recommendedName>
        <fullName evidence="6">C2H2-type domain-containing protein</fullName>
    </recommendedName>
</protein>
<dbReference type="GO" id="GO:0003676">
    <property type="term" value="F:nucleic acid binding"/>
    <property type="evidence" value="ECO:0007669"/>
    <property type="project" value="InterPro"/>
</dbReference>
<comment type="caution">
    <text evidence="4">The sequence shown here is derived from an EMBL/GenBank/DDBJ whole genome shotgun (WGS) entry which is preliminary data.</text>
</comment>
<reference evidence="4" key="1">
    <citation type="submission" date="2022-04" db="EMBL/GenBank/DDBJ databases">
        <title>Carnegiea gigantea Genome sequencing and assembly v2.</title>
        <authorList>
            <person name="Copetti D."/>
            <person name="Sanderson M.J."/>
            <person name="Burquez A."/>
            <person name="Wojciechowski M.F."/>
        </authorList>
    </citation>
    <scope>NUCLEOTIDE SEQUENCE</scope>
    <source>
        <strain evidence="4">SGP5-SGP5p</strain>
        <tissue evidence="4">Aerial part</tissue>
    </source>
</reference>
<dbReference type="PANTHER" id="PTHR47487:SF8">
    <property type="entry name" value="OS08G0270900 PROTEIN"/>
    <property type="match status" value="1"/>
</dbReference>
<evidence type="ECO:0000313" key="4">
    <source>
        <dbReference type="EMBL" id="KAJ8430183.1"/>
    </source>
</evidence>
<feature type="domain" description="C2H2-type" evidence="2">
    <location>
        <begin position="403"/>
        <end position="427"/>
    </location>
</feature>
<dbReference type="EMBL" id="JAKOGI010000816">
    <property type="protein sequence ID" value="KAJ8430183.1"/>
    <property type="molecule type" value="Genomic_DNA"/>
</dbReference>
<feature type="domain" description="U1-type" evidence="3">
    <location>
        <begin position="317"/>
        <end position="351"/>
    </location>
</feature>
<evidence type="ECO:0000256" key="1">
    <source>
        <dbReference type="SAM" id="MobiDB-lite"/>
    </source>
</evidence>
<dbReference type="InterPro" id="IPR003604">
    <property type="entry name" value="Matrin/U1-like-C_Znf_C2H2"/>
</dbReference>
<dbReference type="PANTHER" id="PTHR47487">
    <property type="entry name" value="OS06G0651300 PROTEIN-RELATED"/>
    <property type="match status" value="1"/>
</dbReference>
<evidence type="ECO:0000313" key="5">
    <source>
        <dbReference type="Proteomes" id="UP001153076"/>
    </source>
</evidence>
<dbReference type="AlphaFoldDB" id="A0A9Q1Q5Y1"/>
<feature type="domain" description="C2H2-type" evidence="2">
    <location>
        <begin position="193"/>
        <end position="217"/>
    </location>
</feature>
<dbReference type="SMART" id="SM00355">
    <property type="entry name" value="ZnF_C2H2"/>
    <property type="match status" value="4"/>
</dbReference>
<feature type="compositionally biased region" description="Polar residues" evidence="1">
    <location>
        <begin position="227"/>
        <end position="238"/>
    </location>
</feature>
<evidence type="ECO:0000259" key="3">
    <source>
        <dbReference type="SMART" id="SM00451"/>
    </source>
</evidence>
<feature type="domain" description="U1-type" evidence="3">
    <location>
        <begin position="263"/>
        <end position="297"/>
    </location>
</feature>
<evidence type="ECO:0000259" key="2">
    <source>
        <dbReference type="SMART" id="SM00355"/>
    </source>
</evidence>
<accession>A0A9Q1Q5Y1</accession>
<keyword evidence="5" id="KW-1185">Reference proteome</keyword>
<dbReference type="InterPro" id="IPR013087">
    <property type="entry name" value="Znf_C2H2_type"/>
</dbReference>
<feature type="domain" description="U1-type" evidence="3">
    <location>
        <begin position="190"/>
        <end position="224"/>
    </location>
</feature>
<dbReference type="Proteomes" id="UP001153076">
    <property type="component" value="Unassembled WGS sequence"/>
</dbReference>
<dbReference type="OrthoDB" id="1300782at2759"/>
<proteinExistence type="predicted"/>
<organism evidence="4 5">
    <name type="scientific">Carnegiea gigantea</name>
    <dbReference type="NCBI Taxonomy" id="171969"/>
    <lineage>
        <taxon>Eukaryota</taxon>
        <taxon>Viridiplantae</taxon>
        <taxon>Streptophyta</taxon>
        <taxon>Embryophyta</taxon>
        <taxon>Tracheophyta</taxon>
        <taxon>Spermatophyta</taxon>
        <taxon>Magnoliopsida</taxon>
        <taxon>eudicotyledons</taxon>
        <taxon>Gunneridae</taxon>
        <taxon>Pentapetalae</taxon>
        <taxon>Caryophyllales</taxon>
        <taxon>Cactineae</taxon>
        <taxon>Cactaceae</taxon>
        <taxon>Cactoideae</taxon>
        <taxon>Echinocereeae</taxon>
        <taxon>Carnegiea</taxon>
    </lineage>
</organism>
<feature type="domain" description="C2H2-type" evidence="2">
    <location>
        <begin position="320"/>
        <end position="344"/>
    </location>
</feature>
<dbReference type="SMART" id="SM00451">
    <property type="entry name" value="ZnF_U1"/>
    <property type="match status" value="4"/>
</dbReference>
<feature type="domain" description="U1-type" evidence="3">
    <location>
        <begin position="400"/>
        <end position="434"/>
    </location>
</feature>
<gene>
    <name evidence="4" type="ORF">Cgig2_006691</name>
</gene>
<sequence>MEDKVPQDNIRKKDTATSITVFTDHIEQCQGEFLAYNPEAKIVQGVSSIDHSLRMKSGVLGSIEPDSEGKLLNFGNSVEKFGENMESTGGSIVGVDEFLQNDQHPDEKIVFESGEEHKVQDVVMESVPLEENLGSSIAETAEKSMVELSGQQCLQAMTTAGICGMKRKAETLEAINEEAASLTPGADELPRKWYCSLCEVSTTSEGTLNHHMQGKKHKAKEAKSKSNGATSITSMDSNSCDNSLQPGCPTNDTGLVGEQTPVAQKWHCSLCLVSATSEELLKSHLQGKKHKAKEARLGVDQKTGNANGTENVKSEAMTKWYCSLCQVYAASEKNLQDHLQGKKHQTKEGGKNLPMDKQETTCNTIAMMGEKSKNEQEMKGVSIEKSSSVDQNQAMGGNIRKCWHCKMCNVRTHDEALMDAHRKSNKHKETLRENCGGVIVVSTIMVKEGVEDGKVAKE</sequence>
<dbReference type="Gene3D" id="3.30.160.60">
    <property type="entry name" value="Classic Zinc Finger"/>
    <property type="match status" value="3"/>
</dbReference>
<feature type="domain" description="C2H2-type" evidence="2">
    <location>
        <begin position="266"/>
        <end position="290"/>
    </location>
</feature>
<dbReference type="Pfam" id="PF12874">
    <property type="entry name" value="zf-met"/>
    <property type="match status" value="4"/>
</dbReference>
<dbReference type="GO" id="GO:0008270">
    <property type="term" value="F:zinc ion binding"/>
    <property type="evidence" value="ECO:0007669"/>
    <property type="project" value="InterPro"/>
</dbReference>
<feature type="region of interest" description="Disordered" evidence="1">
    <location>
        <begin position="208"/>
        <end position="238"/>
    </location>
</feature>
<dbReference type="SUPFAM" id="SSF57667">
    <property type="entry name" value="beta-beta-alpha zinc fingers"/>
    <property type="match status" value="4"/>
</dbReference>
<dbReference type="InterPro" id="IPR036236">
    <property type="entry name" value="Znf_C2H2_sf"/>
</dbReference>